<keyword evidence="10" id="KW-1185">Reference proteome</keyword>
<dbReference type="Proteomes" id="UP000194977">
    <property type="component" value="Unassembled WGS sequence"/>
</dbReference>
<keyword evidence="6 8" id="KW-0808">Transferase</keyword>
<evidence type="ECO:0000256" key="4">
    <source>
        <dbReference type="PIRSR" id="PIRSR600101-1"/>
    </source>
</evidence>
<dbReference type="InterPro" id="IPR052896">
    <property type="entry name" value="GGT-like_enzyme"/>
</dbReference>
<comment type="caution">
    <text evidence="8">The sequence shown here is derived from an EMBL/GenBank/DDBJ whole genome shotgun (WGS) entry which is preliminary data.</text>
</comment>
<dbReference type="GO" id="GO:0103068">
    <property type="term" value="F:leukotriene C4 gamma-glutamyl transferase activity"/>
    <property type="evidence" value="ECO:0007669"/>
    <property type="project" value="UniProtKB-EC"/>
</dbReference>
<keyword evidence="6" id="KW-0317">Glutathione biosynthesis</keyword>
<dbReference type="PRINTS" id="PR01210">
    <property type="entry name" value="GGTRANSPTASE"/>
</dbReference>
<dbReference type="UniPathway" id="UPA00204"/>
<dbReference type="Proteomes" id="UP000194800">
    <property type="component" value="Unassembled WGS sequence"/>
</dbReference>
<evidence type="ECO:0000256" key="5">
    <source>
        <dbReference type="PIRSR" id="PIRSR600101-2"/>
    </source>
</evidence>
<dbReference type="PANTHER" id="PTHR43881">
    <property type="entry name" value="GAMMA-GLUTAMYLTRANSPEPTIDASE (AFU_ORTHOLOGUE AFUA_4G13580)"/>
    <property type="match status" value="1"/>
</dbReference>
<comment type="similarity">
    <text evidence="6">Belongs to the gamma-glutamyltransferase family.</text>
</comment>
<evidence type="ECO:0000256" key="1">
    <source>
        <dbReference type="ARBA" id="ARBA00001049"/>
    </source>
</evidence>
<keyword evidence="6" id="KW-0012">Acyltransferase</keyword>
<protein>
    <recommendedName>
        <fullName evidence="6">Glutathione hydrolase proenzyme</fullName>
        <ecNumber evidence="6">2.3.2.2</ecNumber>
        <ecNumber evidence="6">3.4.19.13</ecNumber>
    </recommendedName>
    <component>
        <recommendedName>
            <fullName evidence="6">Glutathione hydrolase large chain</fullName>
        </recommendedName>
    </component>
    <component>
        <recommendedName>
            <fullName evidence="6">Glutathione hydrolase small chain</fullName>
        </recommendedName>
    </component>
</protein>
<dbReference type="GO" id="GO:0006750">
    <property type="term" value="P:glutathione biosynthetic process"/>
    <property type="evidence" value="ECO:0007669"/>
    <property type="project" value="UniProtKB-KW"/>
</dbReference>
<dbReference type="GO" id="GO:0006751">
    <property type="term" value="P:glutathione catabolic process"/>
    <property type="evidence" value="ECO:0007669"/>
    <property type="project" value="UniProtKB-UniRule"/>
</dbReference>
<feature type="chain" id="PRO_5013235608" description="Glutathione hydrolase proenzyme" evidence="7">
    <location>
        <begin position="26"/>
        <end position="584"/>
    </location>
</feature>
<evidence type="ECO:0000313" key="11">
    <source>
        <dbReference type="Proteomes" id="UP000194977"/>
    </source>
</evidence>
<comment type="pathway">
    <text evidence="6">Sulfur metabolism; glutathione metabolism.</text>
</comment>
<dbReference type="GO" id="GO:0036374">
    <property type="term" value="F:glutathione hydrolase activity"/>
    <property type="evidence" value="ECO:0007669"/>
    <property type="project" value="UniProtKB-UniRule"/>
</dbReference>
<organism evidence="8 11">
    <name type="scientific">Gilliamella apicola</name>
    <dbReference type="NCBI Taxonomy" id="1196095"/>
    <lineage>
        <taxon>Bacteria</taxon>
        <taxon>Pseudomonadati</taxon>
        <taxon>Pseudomonadota</taxon>
        <taxon>Gammaproteobacteria</taxon>
        <taxon>Orbales</taxon>
        <taxon>Orbaceae</taxon>
        <taxon>Gilliamella</taxon>
    </lineage>
</organism>
<dbReference type="SUPFAM" id="SSF56235">
    <property type="entry name" value="N-terminal nucleophile aminohydrolases (Ntn hydrolases)"/>
    <property type="match status" value="1"/>
</dbReference>
<keyword evidence="6" id="KW-0865">Zymogen</keyword>
<evidence type="ECO:0000256" key="7">
    <source>
        <dbReference type="SAM" id="SignalP"/>
    </source>
</evidence>
<comment type="subunit">
    <text evidence="6">This enzyme consists of two polypeptide chains, which are synthesized in precursor form from a single polypeptide.</text>
</comment>
<comment type="catalytic activity">
    <reaction evidence="1 6">
        <text>an S-substituted glutathione + H2O = an S-substituted L-cysteinylglycine + L-glutamate</text>
        <dbReference type="Rhea" id="RHEA:59468"/>
        <dbReference type="ChEBI" id="CHEBI:15377"/>
        <dbReference type="ChEBI" id="CHEBI:29985"/>
        <dbReference type="ChEBI" id="CHEBI:90779"/>
        <dbReference type="ChEBI" id="CHEBI:143103"/>
        <dbReference type="EC" id="3.4.19.13"/>
    </reaction>
</comment>
<comment type="PTM">
    <text evidence="6">Cleaved by autocatalysis into a large and a small subunit.</text>
</comment>
<evidence type="ECO:0000313" key="9">
    <source>
        <dbReference type="EMBL" id="OTQ08402.1"/>
    </source>
</evidence>
<dbReference type="InterPro" id="IPR043138">
    <property type="entry name" value="GGT_lsub"/>
</dbReference>
<dbReference type="EMBL" id="NARP01000059">
    <property type="protein sequence ID" value="OTP97650.1"/>
    <property type="molecule type" value="Genomic_DNA"/>
</dbReference>
<gene>
    <name evidence="9" type="ORF">B6C91_12505</name>
    <name evidence="8" type="ORF">B6D08_13990</name>
</gene>
<keyword evidence="7" id="KW-0732">Signal</keyword>
<proteinExistence type="inferred from homology"/>
<dbReference type="InterPro" id="IPR043137">
    <property type="entry name" value="GGT_ssub_C"/>
</dbReference>
<feature type="signal peptide" evidence="7">
    <location>
        <begin position="1"/>
        <end position="25"/>
    </location>
</feature>
<dbReference type="PANTHER" id="PTHR43881:SF5">
    <property type="entry name" value="GAMMA-GLUTAMYLTRANSPEPTIDASE"/>
    <property type="match status" value="1"/>
</dbReference>
<dbReference type="InterPro" id="IPR029055">
    <property type="entry name" value="Ntn_hydrolases_N"/>
</dbReference>
<comment type="catalytic activity">
    <reaction evidence="3 6">
        <text>an N-terminal (5-L-glutamyl)-[peptide] + an alpha-amino acid = 5-L-glutamyl amino acid + an N-terminal L-alpha-aminoacyl-[peptide]</text>
        <dbReference type="Rhea" id="RHEA:23904"/>
        <dbReference type="Rhea" id="RHEA-COMP:9780"/>
        <dbReference type="Rhea" id="RHEA-COMP:9795"/>
        <dbReference type="ChEBI" id="CHEBI:77644"/>
        <dbReference type="ChEBI" id="CHEBI:78597"/>
        <dbReference type="ChEBI" id="CHEBI:78599"/>
        <dbReference type="ChEBI" id="CHEBI:78608"/>
        <dbReference type="EC" id="2.3.2.2"/>
    </reaction>
</comment>
<dbReference type="Gene3D" id="1.10.246.130">
    <property type="match status" value="1"/>
</dbReference>
<name>A0A242ND60_9GAMM</name>
<evidence type="ECO:0000256" key="2">
    <source>
        <dbReference type="ARBA" id="ARBA00001089"/>
    </source>
</evidence>
<dbReference type="Gene3D" id="3.60.20.40">
    <property type="match status" value="1"/>
</dbReference>
<evidence type="ECO:0000256" key="3">
    <source>
        <dbReference type="ARBA" id="ARBA00047417"/>
    </source>
</evidence>
<dbReference type="AlphaFoldDB" id="A0A242ND60"/>
<dbReference type="NCBIfam" id="TIGR00066">
    <property type="entry name" value="g_glut_trans"/>
    <property type="match status" value="1"/>
</dbReference>
<dbReference type="EMBL" id="NART01000087">
    <property type="protein sequence ID" value="OTQ08402.1"/>
    <property type="molecule type" value="Genomic_DNA"/>
</dbReference>
<dbReference type="EC" id="2.3.2.2" evidence="6"/>
<feature type="binding site" evidence="5">
    <location>
        <position position="480"/>
    </location>
    <ligand>
        <name>L-glutamate</name>
        <dbReference type="ChEBI" id="CHEBI:29985"/>
    </ligand>
</feature>
<dbReference type="EC" id="3.4.19.13" evidence="6"/>
<sequence>MVKMEKKYKVKLLLSMLLVSGLCQAEPLSFSETGKYCETPSRCLNPITTHVMVTSPNYLATQAGLDVLHQGGNAVDAAIAVASTLAVVYPQMNTIGGDNFWIIYNSKTKEIKGLNASGRSGSLATIAFYKQQGLDKIPSRGYLAANTVPGVVSGWDEAYQYASKSMNNSLPWNKLFDSAINYAEHGFAVSPSLNYWSTVNIDTKDKEFRDLKRFDEFKRVFLKNDGEVYQIGEILKQPDLATSLKSIANDGATVFYRGNIAHKIVDDLKRHGGVLTLDDFANHKATWVSPIHVNYRQYTAYNLPPNTQGMASLEILNILNNFDVKSLGEGSADYYHLIIEATKQAFADRDKYLTDPDFNPIPLAFLLSSQHGQQQAKQIDMQTARIDIKPLDPKGDTVWFGVVDAQGNAVSIIQSIYHDFGSGIVAKDTGILLQNRGSFFSLDPNHINRLEPNKRTFHTLNPAMLFKEGAPYLVYGTMGGEGQPQTQAAIVTRIVDFNLSPQDAINAPRWLHGRTWGASSNDLKIEGRVAKNIIDTLKSRGHNVKVVDDYTDTMGHAGAILIDADNHRLMGATDPRGDGLAAGY</sequence>
<comment type="catalytic activity">
    <reaction evidence="2 6">
        <text>glutathione + H2O = L-cysteinylglycine + L-glutamate</text>
        <dbReference type="Rhea" id="RHEA:28807"/>
        <dbReference type="ChEBI" id="CHEBI:15377"/>
        <dbReference type="ChEBI" id="CHEBI:29985"/>
        <dbReference type="ChEBI" id="CHEBI:57925"/>
        <dbReference type="ChEBI" id="CHEBI:61694"/>
        <dbReference type="EC" id="3.4.19.13"/>
    </reaction>
</comment>
<keyword evidence="6" id="KW-0378">Hydrolase</keyword>
<reference evidence="10 11" key="1">
    <citation type="submission" date="2017-03" db="EMBL/GenBank/DDBJ databases">
        <title>Comparative genomics of honeybee gut symbionts reveal geographically distinct and subgroup specific antibiotic resistance.</title>
        <authorList>
            <person name="Ludvigsen J."/>
            <person name="Porcellato D."/>
            <person name="Labee-Lund T.M."/>
            <person name="Amdam G.V."/>
            <person name="Rudi K."/>
        </authorList>
    </citation>
    <scope>NUCLEOTIDE SEQUENCE [LARGE SCALE GENOMIC DNA]</scope>
    <source>
        <strain evidence="8 11">A-7-12</strain>
        <strain evidence="9 10">A-9-12</strain>
    </source>
</reference>
<accession>A0A242ND60</accession>
<feature type="active site" description="Nucleophile" evidence="4">
    <location>
        <position position="397"/>
    </location>
</feature>
<dbReference type="InterPro" id="IPR000101">
    <property type="entry name" value="GGT_peptidase"/>
</dbReference>
<evidence type="ECO:0000256" key="6">
    <source>
        <dbReference type="RuleBase" id="RU368036"/>
    </source>
</evidence>
<evidence type="ECO:0000313" key="8">
    <source>
        <dbReference type="EMBL" id="OTP97650.1"/>
    </source>
</evidence>
<evidence type="ECO:0000313" key="10">
    <source>
        <dbReference type="Proteomes" id="UP000194800"/>
    </source>
</evidence>
<dbReference type="Pfam" id="PF01019">
    <property type="entry name" value="G_glu_transpept"/>
    <property type="match status" value="1"/>
</dbReference>